<reference evidence="3" key="1">
    <citation type="submission" date="2017-09" db="EMBL/GenBank/DDBJ databases">
        <title>Depth-based differentiation of microbial function through sediment-hosted aquifers and enrichment of novel symbionts in the deep terrestrial subsurface.</title>
        <authorList>
            <person name="Probst A.J."/>
            <person name="Ladd B."/>
            <person name="Jarett J.K."/>
            <person name="Geller-Mcgrath D.E."/>
            <person name="Sieber C.M.K."/>
            <person name="Emerson J.B."/>
            <person name="Anantharaman K."/>
            <person name="Thomas B.C."/>
            <person name="Malmstrom R."/>
            <person name="Stieglmeier M."/>
            <person name="Klingl A."/>
            <person name="Woyke T."/>
            <person name="Ryan C.M."/>
            <person name="Banfield J.F."/>
        </authorList>
    </citation>
    <scope>NUCLEOTIDE SEQUENCE [LARGE SCALE GENOMIC DNA]</scope>
</reference>
<feature type="transmembrane region" description="Helical" evidence="1">
    <location>
        <begin position="20"/>
        <end position="38"/>
    </location>
</feature>
<keyword evidence="1" id="KW-0472">Membrane</keyword>
<proteinExistence type="predicted"/>
<protein>
    <submittedName>
        <fullName evidence="2">Uncharacterized protein</fullName>
    </submittedName>
</protein>
<keyword evidence="1" id="KW-0812">Transmembrane</keyword>
<name>A0A2H0W3S2_9BACT</name>
<evidence type="ECO:0000256" key="1">
    <source>
        <dbReference type="SAM" id="Phobius"/>
    </source>
</evidence>
<evidence type="ECO:0000313" key="2">
    <source>
        <dbReference type="EMBL" id="PIS05191.1"/>
    </source>
</evidence>
<gene>
    <name evidence="2" type="ORF">COT81_02530</name>
</gene>
<sequence>MQLDKQNNEIKKLQRKIRLLFILMPVLFIISFALYGYGAVQGNYNKQTGDQLTAADWNTLTTDFEISWQDVNLTDNASFDVNCEYRMSISGDTSRAYAHVVSPSGLIFETSSASFRLASIPANEKGFLDIVEDGNTANIILNNPFAVSSIQKLCPT</sequence>
<organism evidence="2 3">
    <name type="scientific">Candidatus Buchananbacteria bacterium CG10_big_fil_rev_8_21_14_0_10_42_9</name>
    <dbReference type="NCBI Taxonomy" id="1974526"/>
    <lineage>
        <taxon>Bacteria</taxon>
        <taxon>Candidatus Buchananiibacteriota</taxon>
    </lineage>
</organism>
<keyword evidence="1" id="KW-1133">Transmembrane helix</keyword>
<dbReference type="EMBL" id="PEZZ01000017">
    <property type="protein sequence ID" value="PIS05191.1"/>
    <property type="molecule type" value="Genomic_DNA"/>
</dbReference>
<dbReference type="AlphaFoldDB" id="A0A2H0W3S2"/>
<evidence type="ECO:0000313" key="3">
    <source>
        <dbReference type="Proteomes" id="UP000230935"/>
    </source>
</evidence>
<accession>A0A2H0W3S2</accession>
<dbReference type="Proteomes" id="UP000230935">
    <property type="component" value="Unassembled WGS sequence"/>
</dbReference>
<comment type="caution">
    <text evidence="2">The sequence shown here is derived from an EMBL/GenBank/DDBJ whole genome shotgun (WGS) entry which is preliminary data.</text>
</comment>